<protein>
    <submittedName>
        <fullName evidence="5">ABC transporter substrate-binding protein</fullName>
    </submittedName>
</protein>
<gene>
    <name evidence="5" type="ORF">GCM10025865_09410</name>
</gene>
<feature type="compositionally biased region" description="Low complexity" evidence="2">
    <location>
        <begin position="51"/>
        <end position="78"/>
    </location>
</feature>
<dbReference type="PROSITE" id="PS50983">
    <property type="entry name" value="FE_B12_PBP"/>
    <property type="match status" value="1"/>
</dbReference>
<evidence type="ECO:0000313" key="6">
    <source>
        <dbReference type="Proteomes" id="UP001321475"/>
    </source>
</evidence>
<sequence>MTREPARLRRAIVATAALAGLAVTAASTAACAPIDTAASADPAASPAATAAATATATADPADTGTASAESTPTPSAAPCEPSGDAVSELPDGPRTAVVADEAIRPVSAGTPGLPVTVDSADGGEVTVTDTSRIIAVDLYGTLGEIVWSLGLGDQVVGRDASTAFTEAADVPVVTGDGHALNVEAVLGLDPSVILADDSILTDATRTRLESSDVPVVLFDATRTLDGIEPRIEAVATALGVPDAGTELAERTAAEICAAVATVPAETGDPTVAFLYLRGGNIKLLFGPGSGADELLAAVGAVDAGTEIGLSREYEPITSEALIASAPDAYLVMSGGLESAGGVDALWAMPGVGQTPAGEGQRVVDVPDSDLLTFGPRTAATIVALSAALYGSAS</sequence>
<feature type="region of interest" description="Disordered" evidence="2">
    <location>
        <begin position="51"/>
        <end position="91"/>
    </location>
</feature>
<proteinExistence type="inferred from homology"/>
<feature type="domain" description="Fe/B12 periplasmic-binding" evidence="4">
    <location>
        <begin position="134"/>
        <end position="392"/>
    </location>
</feature>
<dbReference type="SUPFAM" id="SSF53807">
    <property type="entry name" value="Helical backbone' metal receptor"/>
    <property type="match status" value="1"/>
</dbReference>
<dbReference type="Pfam" id="PF01497">
    <property type="entry name" value="Peripla_BP_2"/>
    <property type="match status" value="1"/>
</dbReference>
<dbReference type="Gene3D" id="3.40.50.1980">
    <property type="entry name" value="Nitrogenase molybdenum iron protein domain"/>
    <property type="match status" value="2"/>
</dbReference>
<dbReference type="InterPro" id="IPR006311">
    <property type="entry name" value="TAT_signal"/>
</dbReference>
<accession>A0ABM8G0R6</accession>
<evidence type="ECO:0000256" key="3">
    <source>
        <dbReference type="SAM" id="SignalP"/>
    </source>
</evidence>
<name>A0ABM8G0R6_9CELL</name>
<dbReference type="PROSITE" id="PS51318">
    <property type="entry name" value="TAT"/>
    <property type="match status" value="1"/>
</dbReference>
<dbReference type="Proteomes" id="UP001321475">
    <property type="component" value="Chromosome"/>
</dbReference>
<evidence type="ECO:0000259" key="4">
    <source>
        <dbReference type="PROSITE" id="PS50983"/>
    </source>
</evidence>
<reference evidence="6" key="1">
    <citation type="journal article" date="2019" name="Int. J. Syst. Evol. Microbiol.">
        <title>The Global Catalogue of Microorganisms (GCM) 10K type strain sequencing project: providing services to taxonomists for standard genome sequencing and annotation.</title>
        <authorList>
            <consortium name="The Broad Institute Genomics Platform"/>
            <consortium name="The Broad Institute Genome Sequencing Center for Infectious Disease"/>
            <person name="Wu L."/>
            <person name="Ma J."/>
        </authorList>
    </citation>
    <scope>NUCLEOTIDE SEQUENCE [LARGE SCALE GENOMIC DNA]</scope>
    <source>
        <strain evidence="6">NBRC 108565</strain>
    </source>
</reference>
<feature type="chain" id="PRO_5045116957" evidence="3">
    <location>
        <begin position="33"/>
        <end position="393"/>
    </location>
</feature>
<dbReference type="InterPro" id="IPR050902">
    <property type="entry name" value="ABC_Transporter_SBP"/>
</dbReference>
<dbReference type="InterPro" id="IPR002491">
    <property type="entry name" value="ABC_transptr_periplasmic_BD"/>
</dbReference>
<dbReference type="PANTHER" id="PTHR30535">
    <property type="entry name" value="VITAMIN B12-BINDING PROTEIN"/>
    <property type="match status" value="1"/>
</dbReference>
<dbReference type="RefSeq" id="WP_286218751.1">
    <property type="nucleotide sequence ID" value="NZ_AP027729.1"/>
</dbReference>
<evidence type="ECO:0000256" key="1">
    <source>
        <dbReference type="ARBA" id="ARBA00008814"/>
    </source>
</evidence>
<keyword evidence="6" id="KW-1185">Reference proteome</keyword>
<comment type="similarity">
    <text evidence="1">Belongs to the bacterial solute-binding protein 8 family.</text>
</comment>
<evidence type="ECO:0000256" key="2">
    <source>
        <dbReference type="SAM" id="MobiDB-lite"/>
    </source>
</evidence>
<feature type="signal peptide" evidence="3">
    <location>
        <begin position="1"/>
        <end position="32"/>
    </location>
</feature>
<evidence type="ECO:0000313" key="5">
    <source>
        <dbReference type="EMBL" id="BDZ41642.1"/>
    </source>
</evidence>
<dbReference type="PROSITE" id="PS51257">
    <property type="entry name" value="PROKAR_LIPOPROTEIN"/>
    <property type="match status" value="1"/>
</dbReference>
<dbReference type="EMBL" id="AP027729">
    <property type="protein sequence ID" value="BDZ41642.1"/>
    <property type="molecule type" value="Genomic_DNA"/>
</dbReference>
<dbReference type="PANTHER" id="PTHR30535:SF4">
    <property type="entry name" value="HEMIN-BINDING PERIPLASMIC PROTEIN HMUT"/>
    <property type="match status" value="1"/>
</dbReference>
<keyword evidence="3" id="KW-0732">Signal</keyword>
<organism evidence="5 6">
    <name type="scientific">Paraoerskovia sediminicola</name>
    <dbReference type="NCBI Taxonomy" id="1138587"/>
    <lineage>
        <taxon>Bacteria</taxon>
        <taxon>Bacillati</taxon>
        <taxon>Actinomycetota</taxon>
        <taxon>Actinomycetes</taxon>
        <taxon>Micrococcales</taxon>
        <taxon>Cellulomonadaceae</taxon>
        <taxon>Paraoerskovia</taxon>
    </lineage>
</organism>